<dbReference type="GO" id="GO:0004888">
    <property type="term" value="F:transmembrane signaling receptor activity"/>
    <property type="evidence" value="ECO:0007669"/>
    <property type="project" value="InterPro"/>
</dbReference>
<keyword evidence="18" id="KW-1185">Reference proteome</keyword>
<dbReference type="InterPro" id="IPR004090">
    <property type="entry name" value="Chemotax_Me-accpt_rcpt"/>
</dbReference>
<evidence type="ECO:0000259" key="13">
    <source>
        <dbReference type="PROSITE" id="PS50111"/>
    </source>
</evidence>
<dbReference type="AlphaFoldDB" id="A0A9D3AAL0"/>
<evidence type="ECO:0000256" key="8">
    <source>
        <dbReference type="ARBA" id="ARBA00023136"/>
    </source>
</evidence>
<dbReference type="SMART" id="SM00304">
    <property type="entry name" value="HAMP"/>
    <property type="match status" value="1"/>
</dbReference>
<evidence type="ECO:0000256" key="3">
    <source>
        <dbReference type="ARBA" id="ARBA00022481"/>
    </source>
</evidence>
<dbReference type="GO" id="GO:0006935">
    <property type="term" value="P:chemotaxis"/>
    <property type="evidence" value="ECO:0007669"/>
    <property type="project" value="UniProtKB-KW"/>
</dbReference>
<dbReference type="InterPro" id="IPR003660">
    <property type="entry name" value="HAMP_dom"/>
</dbReference>
<evidence type="ECO:0000256" key="12">
    <source>
        <dbReference type="SAM" id="Phobius"/>
    </source>
</evidence>
<evidence type="ECO:0000313" key="18">
    <source>
        <dbReference type="Proteomes" id="UP000783934"/>
    </source>
</evidence>
<evidence type="ECO:0000256" key="9">
    <source>
        <dbReference type="ARBA" id="ARBA00023224"/>
    </source>
</evidence>
<feature type="domain" description="HAMP" evidence="14">
    <location>
        <begin position="229"/>
        <end position="281"/>
    </location>
</feature>
<evidence type="ECO:0000256" key="1">
    <source>
        <dbReference type="ARBA" id="ARBA00004429"/>
    </source>
</evidence>
<dbReference type="Pfam" id="PF00015">
    <property type="entry name" value="MCPsignal"/>
    <property type="match status" value="1"/>
</dbReference>
<dbReference type="Gene3D" id="1.10.287.950">
    <property type="entry name" value="Methyl-accepting chemotaxis protein"/>
    <property type="match status" value="1"/>
</dbReference>
<reference evidence="16 18" key="1">
    <citation type="submission" date="2020-03" db="EMBL/GenBank/DDBJ databases">
        <title>Genomic Encyclopedia of Type Strains, Phase IV (KMG-IV): sequencing the most valuable type-strain genomes for metagenomic binning, comparative biology and taxonomic classification.</title>
        <authorList>
            <person name="Goeker M."/>
        </authorList>
    </citation>
    <scope>NUCLEOTIDE SEQUENCE [LARGE SCALE GENOMIC DNA]</scope>
    <source>
        <strain evidence="16 18">DSM 26613</strain>
    </source>
</reference>
<feature type="transmembrane region" description="Helical" evidence="12">
    <location>
        <begin position="12"/>
        <end position="40"/>
    </location>
</feature>
<evidence type="ECO:0000313" key="16">
    <source>
        <dbReference type="EMBL" id="NJB65962.1"/>
    </source>
</evidence>
<keyword evidence="2" id="KW-1003">Cell membrane</keyword>
<comment type="similarity">
    <text evidence="10">Belongs to the methyl-accepting chemotaxis (MCP) protein family.</text>
</comment>
<dbReference type="CDD" id="cd06225">
    <property type="entry name" value="HAMP"/>
    <property type="match status" value="1"/>
</dbReference>
<sequence length="558" mass="61213">MFKKVISMLNRLRISTLLMTVMGLSLLVVIVLGGTAYHFLSQNGEMVHDLRVQSQRQVQIMELNAVTAEARATLMLVAHQMREAGYRGDSDLLGYADQELEKVKYSIDLADFEYKRFSSIPAATPQEADLLEKVNTHYVRYMDEVLFSLIDSLEERNYTHFYEINENVGYVRAEEFQVTLRALSAYIQEQTNASIQLAEDRIQLAILIIISSVILGILFTLLIRYVIQHSIIRPVRDLGVLFDHIANGDLSRQARFDGDNEIGFLYASSQRMQSSLQAMVLQVRQSAIQIHNSALELFSGNTELNSRMEQSASALQQTASTMSEIAMTVRHNTDNANQADQVTKKAADVAEKGGVAVRTVVDTMEDINKSSSQITDFVNVIDSIAFQTNILALNAAVEAARAGEQGRGFAVVASEVRALAQRSAQAAREVKDLIDSSAQQIKAGSDQAANAGQVITQVVQAINSASTLMTDISRASDEQSDGVSQVNIAVTQMDSVVQQNSTLVAQLTDLAGSLQDQAQHLTAAVAQFTVNDTEDHSHFINHSTASAPVGSQLAYQTD</sequence>
<organism evidence="15 17">
    <name type="scientific">Paenalcaligenes hominis</name>
    <dbReference type="NCBI Taxonomy" id="643674"/>
    <lineage>
        <taxon>Bacteria</taxon>
        <taxon>Pseudomonadati</taxon>
        <taxon>Pseudomonadota</taxon>
        <taxon>Betaproteobacteria</taxon>
        <taxon>Burkholderiales</taxon>
        <taxon>Alcaligenaceae</taxon>
        <taxon>Paenalcaligenes</taxon>
    </lineage>
</organism>
<dbReference type="PROSITE" id="PS50111">
    <property type="entry name" value="CHEMOTAXIS_TRANSDUC_2"/>
    <property type="match status" value="1"/>
</dbReference>
<name>A0A9D3AAL0_9BURK</name>
<reference evidence="15" key="2">
    <citation type="journal article" date="2021" name="PeerJ">
        <title>Extensive microbial diversity within the chicken gut microbiome revealed by metagenomics and culture.</title>
        <authorList>
            <person name="Gilroy R."/>
            <person name="Ravi A."/>
            <person name="Getino M."/>
            <person name="Pursley I."/>
            <person name="Horton D.L."/>
            <person name="Alikhan N.F."/>
            <person name="Baker D."/>
            <person name="Gharbi K."/>
            <person name="Hall N."/>
            <person name="Watson M."/>
            <person name="Adriaenssens E.M."/>
            <person name="Foster-Nyarko E."/>
            <person name="Jarju S."/>
            <person name="Secka A."/>
            <person name="Antonio M."/>
            <person name="Oren A."/>
            <person name="Chaudhuri R.R."/>
            <person name="La Ragione R."/>
            <person name="Hildebrand F."/>
            <person name="Pallen M.J."/>
        </authorList>
    </citation>
    <scope>NUCLEOTIDE SEQUENCE</scope>
    <source>
        <strain evidence="15">CHK175-13533</strain>
    </source>
</reference>
<dbReference type="FunFam" id="1.10.287.950:FF:000001">
    <property type="entry name" value="Methyl-accepting chemotaxis sensory transducer"/>
    <property type="match status" value="1"/>
</dbReference>
<protein>
    <submittedName>
        <fullName evidence="15">Methyl-accepting chemotaxis protein</fullName>
    </submittedName>
</protein>
<gene>
    <name evidence="16" type="ORF">GGR41_002217</name>
    <name evidence="15" type="ORF">K8U84_07100</name>
</gene>
<evidence type="ECO:0000256" key="6">
    <source>
        <dbReference type="ARBA" id="ARBA00022692"/>
    </source>
</evidence>
<dbReference type="InterPro" id="IPR004089">
    <property type="entry name" value="MCPsignal_dom"/>
</dbReference>
<keyword evidence="6 12" id="KW-0812">Transmembrane</keyword>
<keyword evidence="4" id="KW-0145">Chemotaxis</keyword>
<dbReference type="InterPro" id="IPR003122">
    <property type="entry name" value="Tar_rcpt_lig-bd"/>
</dbReference>
<keyword evidence="9 11" id="KW-0807">Transducer</keyword>
<keyword evidence="5" id="KW-0997">Cell inner membrane</keyword>
<dbReference type="Proteomes" id="UP000700248">
    <property type="component" value="Unassembled WGS sequence"/>
</dbReference>
<keyword evidence="7 12" id="KW-1133">Transmembrane helix</keyword>
<comment type="subcellular location">
    <subcellularLocation>
        <location evidence="1">Cell inner membrane</location>
        <topology evidence="1">Multi-pass membrane protein</topology>
    </subcellularLocation>
</comment>
<evidence type="ECO:0000256" key="5">
    <source>
        <dbReference type="ARBA" id="ARBA00022519"/>
    </source>
</evidence>
<feature type="domain" description="Methyl-accepting transducer" evidence="13">
    <location>
        <begin position="286"/>
        <end position="508"/>
    </location>
</feature>
<dbReference type="EMBL" id="JAATIZ010000004">
    <property type="protein sequence ID" value="NJB65962.1"/>
    <property type="molecule type" value="Genomic_DNA"/>
</dbReference>
<evidence type="ECO:0000256" key="2">
    <source>
        <dbReference type="ARBA" id="ARBA00022475"/>
    </source>
</evidence>
<keyword evidence="3" id="KW-0488">Methylation</keyword>
<evidence type="ECO:0000313" key="17">
    <source>
        <dbReference type="Proteomes" id="UP000700248"/>
    </source>
</evidence>
<evidence type="ECO:0000256" key="4">
    <source>
        <dbReference type="ARBA" id="ARBA00022500"/>
    </source>
</evidence>
<dbReference type="PANTHER" id="PTHR43531">
    <property type="entry name" value="PROTEIN ICFG"/>
    <property type="match status" value="1"/>
</dbReference>
<dbReference type="InterPro" id="IPR035440">
    <property type="entry name" value="4HB_MCP_dom_sf"/>
</dbReference>
<dbReference type="SMART" id="SM00283">
    <property type="entry name" value="MA"/>
    <property type="match status" value="1"/>
</dbReference>
<keyword evidence="8 12" id="KW-0472">Membrane</keyword>
<accession>A0A9D3AAL0</accession>
<evidence type="ECO:0000256" key="10">
    <source>
        <dbReference type="ARBA" id="ARBA00029447"/>
    </source>
</evidence>
<dbReference type="RefSeq" id="WP_167661877.1">
    <property type="nucleotide sequence ID" value="NZ_BMCQ01000005.1"/>
</dbReference>
<proteinExistence type="inferred from homology"/>
<dbReference type="GO" id="GO:0007165">
    <property type="term" value="P:signal transduction"/>
    <property type="evidence" value="ECO:0007669"/>
    <property type="project" value="UniProtKB-KW"/>
</dbReference>
<dbReference type="Gene3D" id="1.20.120.30">
    <property type="entry name" value="Aspartate receptor, ligand-binding domain"/>
    <property type="match status" value="1"/>
</dbReference>
<dbReference type="InterPro" id="IPR051310">
    <property type="entry name" value="MCP_chemotaxis"/>
</dbReference>
<comment type="caution">
    <text evidence="15">The sequence shown here is derived from an EMBL/GenBank/DDBJ whole genome shotgun (WGS) entry which is preliminary data.</text>
</comment>
<dbReference type="Pfam" id="PF00672">
    <property type="entry name" value="HAMP"/>
    <property type="match status" value="1"/>
</dbReference>
<evidence type="ECO:0000313" key="15">
    <source>
        <dbReference type="EMBL" id="HJH24303.1"/>
    </source>
</evidence>
<dbReference type="PROSITE" id="PS50885">
    <property type="entry name" value="HAMP"/>
    <property type="match status" value="1"/>
</dbReference>
<evidence type="ECO:0000256" key="7">
    <source>
        <dbReference type="ARBA" id="ARBA00022989"/>
    </source>
</evidence>
<reference evidence="15" key="3">
    <citation type="submission" date="2021-09" db="EMBL/GenBank/DDBJ databases">
        <authorList>
            <person name="Gilroy R."/>
        </authorList>
    </citation>
    <scope>NUCLEOTIDE SEQUENCE</scope>
    <source>
        <strain evidence="15">CHK175-13533</strain>
    </source>
</reference>
<dbReference type="EMBL" id="DYTQ01000082">
    <property type="protein sequence ID" value="HJH24303.1"/>
    <property type="molecule type" value="Genomic_DNA"/>
</dbReference>
<dbReference type="SUPFAM" id="SSF58104">
    <property type="entry name" value="Methyl-accepting chemotaxis protein (MCP) signaling domain"/>
    <property type="match status" value="1"/>
</dbReference>
<dbReference type="PRINTS" id="PR00260">
    <property type="entry name" value="CHEMTRNSDUCR"/>
</dbReference>
<dbReference type="Proteomes" id="UP000783934">
    <property type="component" value="Unassembled WGS sequence"/>
</dbReference>
<evidence type="ECO:0000259" key="14">
    <source>
        <dbReference type="PROSITE" id="PS50885"/>
    </source>
</evidence>
<dbReference type="SUPFAM" id="SSF47170">
    <property type="entry name" value="Aspartate receptor, ligand-binding domain"/>
    <property type="match status" value="1"/>
</dbReference>
<dbReference type="Pfam" id="PF02203">
    <property type="entry name" value="TarH"/>
    <property type="match status" value="1"/>
</dbReference>
<feature type="transmembrane region" description="Helical" evidence="12">
    <location>
        <begin position="204"/>
        <end position="227"/>
    </location>
</feature>
<dbReference type="PANTHER" id="PTHR43531:SF5">
    <property type="entry name" value="METHYL-ACCEPTING CHEMOTAXIS PROTEIN III"/>
    <property type="match status" value="1"/>
</dbReference>
<dbReference type="CDD" id="cd11386">
    <property type="entry name" value="MCP_signal"/>
    <property type="match status" value="1"/>
</dbReference>
<evidence type="ECO:0000256" key="11">
    <source>
        <dbReference type="PROSITE-ProRule" id="PRU00284"/>
    </source>
</evidence>
<dbReference type="GO" id="GO:0005886">
    <property type="term" value="C:plasma membrane"/>
    <property type="evidence" value="ECO:0007669"/>
    <property type="project" value="UniProtKB-SubCell"/>
</dbReference>